<organism evidence="1">
    <name type="scientific">Siphoviridae sp. ctYcY12</name>
    <dbReference type="NCBI Taxonomy" id="2825550"/>
    <lineage>
        <taxon>Viruses</taxon>
        <taxon>Duplodnaviria</taxon>
        <taxon>Heunggongvirae</taxon>
        <taxon>Uroviricota</taxon>
        <taxon>Caudoviricetes</taxon>
    </lineage>
</organism>
<accession>A0A8S5TU25</accession>
<name>A0A8S5TU25_9CAUD</name>
<dbReference type="EMBL" id="BK015928">
    <property type="protein sequence ID" value="DAF85691.1"/>
    <property type="molecule type" value="Genomic_DNA"/>
</dbReference>
<proteinExistence type="predicted"/>
<evidence type="ECO:0000313" key="1">
    <source>
        <dbReference type="EMBL" id="DAF85691.1"/>
    </source>
</evidence>
<protein>
    <submittedName>
        <fullName evidence="1">Uncharacterized protein</fullName>
    </submittedName>
</protein>
<sequence length="48" mass="5249">MAKTTDYKTLIEAVERYVQADSFPKVEVICAILGIPSVKSDQDSDSDA</sequence>
<reference evidence="1" key="1">
    <citation type="journal article" date="2021" name="Proc. Natl. Acad. Sci. U.S.A.">
        <title>A Catalog of Tens of Thousands of Viruses from Human Metagenomes Reveals Hidden Associations with Chronic Diseases.</title>
        <authorList>
            <person name="Tisza M.J."/>
            <person name="Buck C.B."/>
        </authorList>
    </citation>
    <scope>NUCLEOTIDE SEQUENCE</scope>
    <source>
        <strain evidence="1">CtYcY12</strain>
    </source>
</reference>